<dbReference type="EMBL" id="JANAVB010025399">
    <property type="protein sequence ID" value="KAJ6820650.1"/>
    <property type="molecule type" value="Genomic_DNA"/>
</dbReference>
<gene>
    <name evidence="2" type="ORF">M6B38_396080</name>
</gene>
<evidence type="ECO:0000256" key="1">
    <source>
        <dbReference type="SAM" id="MobiDB-lite"/>
    </source>
</evidence>
<proteinExistence type="predicted"/>
<dbReference type="Proteomes" id="UP001140949">
    <property type="component" value="Unassembled WGS sequence"/>
</dbReference>
<organism evidence="2 3">
    <name type="scientific">Iris pallida</name>
    <name type="common">Sweet iris</name>
    <dbReference type="NCBI Taxonomy" id="29817"/>
    <lineage>
        <taxon>Eukaryota</taxon>
        <taxon>Viridiplantae</taxon>
        <taxon>Streptophyta</taxon>
        <taxon>Embryophyta</taxon>
        <taxon>Tracheophyta</taxon>
        <taxon>Spermatophyta</taxon>
        <taxon>Magnoliopsida</taxon>
        <taxon>Liliopsida</taxon>
        <taxon>Asparagales</taxon>
        <taxon>Iridaceae</taxon>
        <taxon>Iridoideae</taxon>
        <taxon>Irideae</taxon>
        <taxon>Iris</taxon>
    </lineage>
</organism>
<comment type="caution">
    <text evidence="2">The sequence shown here is derived from an EMBL/GenBank/DDBJ whole genome shotgun (WGS) entry which is preliminary data.</text>
</comment>
<dbReference type="AlphaFoldDB" id="A0AAX6FWA1"/>
<accession>A0AAX6FWA1</accession>
<evidence type="ECO:0000313" key="3">
    <source>
        <dbReference type="Proteomes" id="UP001140949"/>
    </source>
</evidence>
<name>A0AAX6FWA1_IRIPA</name>
<reference evidence="2" key="1">
    <citation type="journal article" date="2023" name="GigaByte">
        <title>Genome assembly of the bearded iris, Iris pallida Lam.</title>
        <authorList>
            <person name="Bruccoleri R.E."/>
            <person name="Oakeley E.J."/>
            <person name="Faust A.M.E."/>
            <person name="Altorfer M."/>
            <person name="Dessus-Babus S."/>
            <person name="Burckhardt D."/>
            <person name="Oertli M."/>
            <person name="Naumann U."/>
            <person name="Petersen F."/>
            <person name="Wong J."/>
        </authorList>
    </citation>
    <scope>NUCLEOTIDE SEQUENCE</scope>
    <source>
        <strain evidence="2">GSM-AAB239-AS_SAM_17_03QT</strain>
    </source>
</reference>
<keyword evidence="3" id="KW-1185">Reference proteome</keyword>
<feature type="region of interest" description="Disordered" evidence="1">
    <location>
        <begin position="81"/>
        <end position="108"/>
    </location>
</feature>
<protein>
    <submittedName>
        <fullName evidence="2">Pollen-specific leucine-rich repeat extensin-like protein 4</fullName>
    </submittedName>
</protein>
<feature type="compositionally biased region" description="Pro residues" evidence="1">
    <location>
        <begin position="82"/>
        <end position="103"/>
    </location>
</feature>
<sequence>MCHVSVSRSQSPDSVSVSTTTIVQLCLCRHSQYQATIILTTTSPPPATKTTDHRIQNKFCPNLHSPTPQAPTENLIIRRTPTPAPAMPPGAPQHAHAPPPPDITAPMSVEDRSAWTPAVWTASPSSFWIAPSRPTVLGRSTPHPASCAWPPEANEPLLRGAKPHACTAGPSVARAGQYERPLRLPSSAPASW</sequence>
<reference evidence="2" key="2">
    <citation type="submission" date="2023-04" db="EMBL/GenBank/DDBJ databases">
        <authorList>
            <person name="Bruccoleri R.E."/>
            <person name="Oakeley E.J."/>
            <person name="Faust A.-M."/>
            <person name="Dessus-Babus S."/>
            <person name="Altorfer M."/>
            <person name="Burckhardt D."/>
            <person name="Oertli M."/>
            <person name="Naumann U."/>
            <person name="Petersen F."/>
            <person name="Wong J."/>
        </authorList>
    </citation>
    <scope>NUCLEOTIDE SEQUENCE</scope>
    <source>
        <strain evidence="2">GSM-AAB239-AS_SAM_17_03QT</strain>
        <tissue evidence="2">Leaf</tissue>
    </source>
</reference>
<evidence type="ECO:0000313" key="2">
    <source>
        <dbReference type="EMBL" id="KAJ6820650.1"/>
    </source>
</evidence>
<feature type="region of interest" description="Disordered" evidence="1">
    <location>
        <begin position="154"/>
        <end position="192"/>
    </location>
</feature>